<dbReference type="GO" id="GO:0005886">
    <property type="term" value="C:plasma membrane"/>
    <property type="evidence" value="ECO:0007669"/>
    <property type="project" value="UniProtKB-SubCell"/>
</dbReference>
<feature type="domain" description="Cation-transporting P-type ATPase N-terminal" evidence="13">
    <location>
        <begin position="5"/>
        <end position="78"/>
    </location>
</feature>
<sequence>MKETNWHAIPIPEVFKQIQSTESGLSEKEAHARLLTYGLNILPEEKVHGLFYIFFSHFLSPLILILILASITVLFMGETADGLIILFVLIFNAVVGTIQEGRAQNTLKALKNFVEGSATVLRGGKTLIIPDKEVVLGDILVLQEGEKVPADIRLIAVHSLRVNESSLTGESTSVEKIVNKILNKNTTVPDRRNMVFRGTNIASGNAHGVVVATGISTEIGKISKAIVSINDDVPLRKNIANLSKLIIGTVVFIGFLVFFLGIALGEDVRQMFATVVSMAVSVIPEGLPIVMTLVLASGVWRMTKKNVLVKKLQAVEALGQANIIAVDKTGTLTKNEMVLEKVYVDGKMYSVEGCGYEAKGDISLDGSVINPLNHPDLLMAGRVAGFCANAKAIYLEESKKWKVSGDPTEAAMGVFSQKIGFKNLIGETEKIFEIPFDYLTKYHLNIYKFEGKNFLTAVGAPEKILGLCDRVWRKQKSEKLSEQEKEEIENVFLKMSKNGYRILGLAIDPSSGASVSTSNLSHLTFVGFFGLKDPLREEAREAIKKANSAGIRVIMITGDHKVTASAVAIEAGILHEEDGIITGEELGKLSDSELMNRFNKVSVFARVEPVHKMKIIELFKKRGDIVAMTGDGVNDAPSLAVADLGVAMGNIGTEVAKEASDIVLLDDNFGNIISAVEEGRSIYKTIKKVVLYLFSTSIGEVLAIIGSILLGFPLLILPAQIIWLNFVTDGFLDVSLAMEPKEEGLLKHRMKHSKYILDWFSVQRMIFMGIIIAIGTLFIFSEYLDSGIGKAITMSMTTLAIFQWFNVWNCKNEKISLFSINPFKNLYLVGATIIVITLQLLAIYTPFLQKILHTVPLNFSDWVFATSVAVSIIILEEIRKFFIRRKMSKKMSLEFATIP</sequence>
<feature type="transmembrane region" description="Helical" evidence="12">
    <location>
        <begin position="759"/>
        <end position="781"/>
    </location>
</feature>
<evidence type="ECO:0000256" key="1">
    <source>
        <dbReference type="ARBA" id="ARBA00004651"/>
    </source>
</evidence>
<dbReference type="SFLD" id="SFLDS00003">
    <property type="entry name" value="Haloacid_Dehalogenase"/>
    <property type="match status" value="1"/>
</dbReference>
<dbReference type="SMART" id="SM00831">
    <property type="entry name" value="Cation_ATPase_N"/>
    <property type="match status" value="1"/>
</dbReference>
<evidence type="ECO:0000256" key="3">
    <source>
        <dbReference type="ARBA" id="ARBA00022475"/>
    </source>
</evidence>
<dbReference type="STRING" id="1801766.A2997_02455"/>
<dbReference type="GO" id="GO:1990573">
    <property type="term" value="P:potassium ion import across plasma membrane"/>
    <property type="evidence" value="ECO:0007669"/>
    <property type="project" value="TreeGrafter"/>
</dbReference>
<name>A0A1F6WP53_9BACT</name>
<keyword evidence="5 12" id="KW-0812">Transmembrane</keyword>
<keyword evidence="8" id="KW-0460">Magnesium</keyword>
<feature type="transmembrane region" description="Helical" evidence="12">
    <location>
        <begin position="245"/>
        <end position="265"/>
    </location>
</feature>
<dbReference type="Gene3D" id="2.70.150.10">
    <property type="entry name" value="Calcium-transporting ATPase, cytoplasmic transduction domain A"/>
    <property type="match status" value="1"/>
</dbReference>
<accession>A0A1F6WP53</accession>
<feature type="transmembrane region" description="Helical" evidence="12">
    <location>
        <begin position="721"/>
        <end position="738"/>
    </location>
</feature>
<feature type="transmembrane region" description="Helical" evidence="12">
    <location>
        <begin position="689"/>
        <end position="715"/>
    </location>
</feature>
<feature type="transmembrane region" description="Helical" evidence="12">
    <location>
        <begin position="826"/>
        <end position="847"/>
    </location>
</feature>
<keyword evidence="11 12" id="KW-0472">Membrane</keyword>
<dbReference type="SUPFAM" id="SSF56784">
    <property type="entry name" value="HAD-like"/>
    <property type="match status" value="1"/>
</dbReference>
<evidence type="ECO:0000313" key="15">
    <source>
        <dbReference type="Proteomes" id="UP000179448"/>
    </source>
</evidence>
<reference evidence="14 15" key="1">
    <citation type="journal article" date="2016" name="Nat. Commun.">
        <title>Thousands of microbial genomes shed light on interconnected biogeochemical processes in an aquifer system.</title>
        <authorList>
            <person name="Anantharaman K."/>
            <person name="Brown C.T."/>
            <person name="Hug L.A."/>
            <person name="Sharon I."/>
            <person name="Castelle C.J."/>
            <person name="Probst A.J."/>
            <person name="Thomas B.C."/>
            <person name="Singh A."/>
            <person name="Wilkins M.J."/>
            <person name="Karaoz U."/>
            <person name="Brodie E.L."/>
            <person name="Williams K.H."/>
            <person name="Hubbard S.S."/>
            <person name="Banfield J.F."/>
        </authorList>
    </citation>
    <scope>NUCLEOTIDE SEQUENCE [LARGE SCALE GENOMIC DNA]</scope>
</reference>
<dbReference type="InterPro" id="IPR044492">
    <property type="entry name" value="P_typ_ATPase_HD_dom"/>
</dbReference>
<keyword evidence="10 12" id="KW-1133">Transmembrane helix</keyword>
<dbReference type="GO" id="GO:0036376">
    <property type="term" value="P:sodium ion export across plasma membrane"/>
    <property type="evidence" value="ECO:0007669"/>
    <property type="project" value="TreeGrafter"/>
</dbReference>
<dbReference type="Pfam" id="PF00122">
    <property type="entry name" value="E1-E2_ATPase"/>
    <property type="match status" value="1"/>
</dbReference>
<dbReference type="PROSITE" id="PS00154">
    <property type="entry name" value="ATPASE_E1_E2"/>
    <property type="match status" value="1"/>
</dbReference>
<dbReference type="SFLD" id="SFLDG00002">
    <property type="entry name" value="C1.7:_P-type_atpase_like"/>
    <property type="match status" value="1"/>
</dbReference>
<dbReference type="InterPro" id="IPR008250">
    <property type="entry name" value="ATPase_P-typ_transduc_dom_A_sf"/>
</dbReference>
<proteinExistence type="inferred from homology"/>
<dbReference type="GO" id="GO:0016887">
    <property type="term" value="F:ATP hydrolysis activity"/>
    <property type="evidence" value="ECO:0007669"/>
    <property type="project" value="InterPro"/>
</dbReference>
<dbReference type="GO" id="GO:0005524">
    <property type="term" value="F:ATP binding"/>
    <property type="evidence" value="ECO:0007669"/>
    <property type="project" value="UniProtKB-KW"/>
</dbReference>
<dbReference type="InterPro" id="IPR023214">
    <property type="entry name" value="HAD_sf"/>
</dbReference>
<dbReference type="Pfam" id="PF13246">
    <property type="entry name" value="Cation_ATPase"/>
    <property type="match status" value="1"/>
</dbReference>
<dbReference type="EMBL" id="MFUQ01000014">
    <property type="protein sequence ID" value="OGI83671.1"/>
    <property type="molecule type" value="Genomic_DNA"/>
</dbReference>
<dbReference type="PANTHER" id="PTHR43294:SF21">
    <property type="entry name" value="CATION TRANSPORTING ATPASE"/>
    <property type="match status" value="1"/>
</dbReference>
<dbReference type="FunFam" id="2.70.150.10:FF:000160">
    <property type="entry name" value="Sarcoplasmic/endoplasmic reticulum calcium ATPase 1"/>
    <property type="match status" value="1"/>
</dbReference>
<dbReference type="InterPro" id="IPR036412">
    <property type="entry name" value="HAD-like_sf"/>
</dbReference>
<dbReference type="InterPro" id="IPR006068">
    <property type="entry name" value="ATPase_P-typ_cation-transptr_C"/>
</dbReference>
<dbReference type="InterPro" id="IPR023298">
    <property type="entry name" value="ATPase_P-typ_TM_dom_sf"/>
</dbReference>
<dbReference type="InterPro" id="IPR004014">
    <property type="entry name" value="ATPase_P-typ_cation-transptr_N"/>
</dbReference>
<evidence type="ECO:0000313" key="14">
    <source>
        <dbReference type="EMBL" id="OGI83671.1"/>
    </source>
</evidence>
<dbReference type="InterPro" id="IPR018303">
    <property type="entry name" value="ATPase_P-typ_P_site"/>
</dbReference>
<evidence type="ECO:0000256" key="10">
    <source>
        <dbReference type="ARBA" id="ARBA00022989"/>
    </source>
</evidence>
<protein>
    <recommendedName>
        <fullName evidence="13">Cation-transporting P-type ATPase N-terminal domain-containing protein</fullName>
    </recommendedName>
</protein>
<feature type="transmembrane region" description="Helical" evidence="12">
    <location>
        <begin position="271"/>
        <end position="296"/>
    </location>
</feature>
<dbReference type="GO" id="GO:0030007">
    <property type="term" value="P:intracellular potassium ion homeostasis"/>
    <property type="evidence" value="ECO:0007669"/>
    <property type="project" value="TreeGrafter"/>
</dbReference>
<dbReference type="GO" id="GO:0005391">
    <property type="term" value="F:P-type sodium:potassium-exchanging transporter activity"/>
    <property type="evidence" value="ECO:0007669"/>
    <property type="project" value="TreeGrafter"/>
</dbReference>
<dbReference type="Pfam" id="PF00690">
    <property type="entry name" value="Cation_ATPase_N"/>
    <property type="match status" value="1"/>
</dbReference>
<comment type="subcellular location">
    <subcellularLocation>
        <location evidence="1">Cell membrane</location>
        <topology evidence="1">Multi-pass membrane protein</topology>
    </subcellularLocation>
</comment>
<keyword evidence="4" id="KW-0597">Phosphoprotein</keyword>
<dbReference type="InterPro" id="IPR001757">
    <property type="entry name" value="P_typ_ATPase"/>
</dbReference>
<evidence type="ECO:0000256" key="7">
    <source>
        <dbReference type="ARBA" id="ARBA00022840"/>
    </source>
</evidence>
<evidence type="ECO:0000256" key="12">
    <source>
        <dbReference type="SAM" id="Phobius"/>
    </source>
</evidence>
<feature type="transmembrane region" description="Helical" evidence="12">
    <location>
        <begin position="787"/>
        <end position="805"/>
    </location>
</feature>
<dbReference type="InterPro" id="IPR050510">
    <property type="entry name" value="Cation_transp_ATPase_P-type"/>
</dbReference>
<evidence type="ECO:0000256" key="5">
    <source>
        <dbReference type="ARBA" id="ARBA00022692"/>
    </source>
</evidence>
<organism evidence="14 15">
    <name type="scientific">Candidatus Nomurabacteria bacterium RIFCSPLOWO2_01_FULL_36_10b</name>
    <dbReference type="NCBI Taxonomy" id="1801766"/>
    <lineage>
        <taxon>Bacteria</taxon>
        <taxon>Candidatus Nomuraibacteriota</taxon>
    </lineage>
</organism>
<comment type="caution">
    <text evidence="14">The sequence shown here is derived from an EMBL/GenBank/DDBJ whole genome shotgun (WGS) entry which is preliminary data.</text>
</comment>
<dbReference type="InterPro" id="IPR023299">
    <property type="entry name" value="ATPase_P-typ_cyto_dom_N"/>
</dbReference>
<gene>
    <name evidence="14" type="ORF">A2997_02455</name>
</gene>
<feature type="transmembrane region" description="Helical" evidence="12">
    <location>
        <begin position="50"/>
        <end position="76"/>
    </location>
</feature>
<evidence type="ECO:0000256" key="11">
    <source>
        <dbReference type="ARBA" id="ARBA00023136"/>
    </source>
</evidence>
<feature type="transmembrane region" description="Helical" evidence="12">
    <location>
        <begin position="82"/>
        <end position="98"/>
    </location>
</feature>
<evidence type="ECO:0000256" key="9">
    <source>
        <dbReference type="ARBA" id="ARBA00022967"/>
    </source>
</evidence>
<dbReference type="GO" id="GO:1902600">
    <property type="term" value="P:proton transmembrane transport"/>
    <property type="evidence" value="ECO:0007669"/>
    <property type="project" value="TreeGrafter"/>
</dbReference>
<dbReference type="Pfam" id="PF00689">
    <property type="entry name" value="Cation_ATPase_C"/>
    <property type="match status" value="1"/>
</dbReference>
<dbReference type="AlphaFoldDB" id="A0A1F6WP53"/>
<dbReference type="SFLD" id="SFLDF00027">
    <property type="entry name" value="p-type_atpase"/>
    <property type="match status" value="1"/>
</dbReference>
<dbReference type="Gene3D" id="3.40.1110.10">
    <property type="entry name" value="Calcium-transporting ATPase, cytoplasmic domain N"/>
    <property type="match status" value="1"/>
</dbReference>
<keyword evidence="3" id="KW-1003">Cell membrane</keyword>
<evidence type="ECO:0000256" key="2">
    <source>
        <dbReference type="ARBA" id="ARBA00005675"/>
    </source>
</evidence>
<comment type="similarity">
    <text evidence="2">Belongs to the cation transport ATPase (P-type) (TC 3.A.3) family. Type IIA subfamily.</text>
</comment>
<keyword evidence="9" id="KW-1278">Translocase</keyword>
<dbReference type="NCBIfam" id="TIGR01494">
    <property type="entry name" value="ATPase_P-type"/>
    <property type="match status" value="2"/>
</dbReference>
<dbReference type="SUPFAM" id="SSF81665">
    <property type="entry name" value="Calcium ATPase, transmembrane domain M"/>
    <property type="match status" value="1"/>
</dbReference>
<dbReference type="Gene3D" id="3.40.50.1000">
    <property type="entry name" value="HAD superfamily/HAD-like"/>
    <property type="match status" value="1"/>
</dbReference>
<evidence type="ECO:0000259" key="13">
    <source>
        <dbReference type="SMART" id="SM00831"/>
    </source>
</evidence>
<dbReference type="SUPFAM" id="SSF81653">
    <property type="entry name" value="Calcium ATPase, transduction domain A"/>
    <property type="match status" value="1"/>
</dbReference>
<feature type="transmembrane region" description="Helical" evidence="12">
    <location>
        <begin position="859"/>
        <end position="878"/>
    </location>
</feature>
<keyword evidence="6" id="KW-0547">Nucleotide-binding</keyword>
<dbReference type="Proteomes" id="UP000179448">
    <property type="component" value="Unassembled WGS sequence"/>
</dbReference>
<evidence type="ECO:0000256" key="6">
    <source>
        <dbReference type="ARBA" id="ARBA00022741"/>
    </source>
</evidence>
<dbReference type="PRINTS" id="PR00120">
    <property type="entry name" value="HATPASE"/>
</dbReference>
<dbReference type="InterPro" id="IPR059000">
    <property type="entry name" value="ATPase_P-type_domA"/>
</dbReference>
<keyword evidence="7" id="KW-0067">ATP-binding</keyword>
<dbReference type="PANTHER" id="PTHR43294">
    <property type="entry name" value="SODIUM/POTASSIUM-TRANSPORTING ATPASE SUBUNIT ALPHA"/>
    <property type="match status" value="1"/>
</dbReference>
<dbReference type="Gene3D" id="1.20.1110.10">
    <property type="entry name" value="Calcium-transporting ATPase, transmembrane domain"/>
    <property type="match status" value="1"/>
</dbReference>
<evidence type="ECO:0000256" key="8">
    <source>
        <dbReference type="ARBA" id="ARBA00022842"/>
    </source>
</evidence>
<evidence type="ECO:0000256" key="4">
    <source>
        <dbReference type="ARBA" id="ARBA00022553"/>
    </source>
</evidence>
<dbReference type="SUPFAM" id="SSF81660">
    <property type="entry name" value="Metal cation-transporting ATPase, ATP-binding domain N"/>
    <property type="match status" value="1"/>
</dbReference>
<dbReference type="PRINTS" id="PR00119">
    <property type="entry name" value="CATATPASE"/>
</dbReference>
<dbReference type="GO" id="GO:0006883">
    <property type="term" value="P:intracellular sodium ion homeostasis"/>
    <property type="evidence" value="ECO:0007669"/>
    <property type="project" value="TreeGrafter"/>
</dbReference>